<keyword evidence="2" id="KW-0813">Transport</keyword>
<evidence type="ECO:0000256" key="1">
    <source>
        <dbReference type="ARBA" id="ARBA00004651"/>
    </source>
</evidence>
<gene>
    <name evidence="8" type="ORF">VIBR0546_15841</name>
</gene>
<evidence type="ECO:0000256" key="4">
    <source>
        <dbReference type="ARBA" id="ARBA00022692"/>
    </source>
</evidence>
<evidence type="ECO:0000313" key="8">
    <source>
        <dbReference type="EMBL" id="EGA66426.1"/>
    </source>
</evidence>
<feature type="transmembrane region" description="Helical" evidence="7">
    <location>
        <begin position="133"/>
        <end position="155"/>
    </location>
</feature>
<comment type="subcellular location">
    <subcellularLocation>
        <location evidence="1">Cell membrane</location>
        <topology evidence="1">Multi-pass membrane protein</topology>
    </subcellularLocation>
</comment>
<dbReference type="EMBL" id="AEVS01000045">
    <property type="protein sequence ID" value="EGA66426.1"/>
    <property type="molecule type" value="Genomic_DNA"/>
</dbReference>
<dbReference type="STRING" id="945543.VIBR0546_15841"/>
<keyword evidence="3" id="KW-1003">Cell membrane</keyword>
<keyword evidence="6 7" id="KW-0472">Membrane</keyword>
<evidence type="ECO:0000256" key="3">
    <source>
        <dbReference type="ARBA" id="ARBA00022475"/>
    </source>
</evidence>
<dbReference type="RefSeq" id="WP_006878775.1">
    <property type="nucleotide sequence ID" value="NZ_AEVS01000045.1"/>
</dbReference>
<dbReference type="Proteomes" id="UP000004371">
    <property type="component" value="Unassembled WGS sequence"/>
</dbReference>
<name>E8LSH9_9VIBR</name>
<feature type="transmembrane region" description="Helical" evidence="7">
    <location>
        <begin position="106"/>
        <end position="126"/>
    </location>
</feature>
<feature type="transmembrane region" description="Helical" evidence="7">
    <location>
        <begin position="37"/>
        <end position="54"/>
    </location>
</feature>
<evidence type="ECO:0000256" key="6">
    <source>
        <dbReference type="ARBA" id="ARBA00023136"/>
    </source>
</evidence>
<dbReference type="AlphaFoldDB" id="E8LSH9"/>
<reference evidence="8 9" key="1">
    <citation type="journal article" date="2012" name="Int. J. Syst. Evol. Microbiol.">
        <title>Vibrio caribbeanicus sp. nov., isolated from the marine sponge Scleritoderma cyanea.</title>
        <authorList>
            <person name="Hoffmann M."/>
            <person name="Monday S.R."/>
            <person name="Allard M.W."/>
            <person name="Strain E.A."/>
            <person name="Whittaker P."/>
            <person name="Naum M."/>
            <person name="McCarthy P.J."/>
            <person name="Lopez J.V."/>
            <person name="Fischer M."/>
            <person name="Brown E.W."/>
        </authorList>
    </citation>
    <scope>NUCLEOTIDE SEQUENCE [LARGE SCALE GENOMIC DNA]</scope>
    <source>
        <strain evidence="8 9">LMG 20546</strain>
    </source>
</reference>
<dbReference type="Pfam" id="PF01891">
    <property type="entry name" value="CbiM"/>
    <property type="match status" value="1"/>
</dbReference>
<accession>E8LSH9</accession>
<protein>
    <submittedName>
        <fullName evidence="8">Uncharacterized protein</fullName>
    </submittedName>
</protein>
<dbReference type="InterPro" id="IPR002751">
    <property type="entry name" value="CbiM/NikMN"/>
</dbReference>
<feature type="transmembrane region" description="Helical" evidence="7">
    <location>
        <begin position="175"/>
        <end position="200"/>
    </location>
</feature>
<evidence type="ECO:0000256" key="5">
    <source>
        <dbReference type="ARBA" id="ARBA00022989"/>
    </source>
</evidence>
<feature type="transmembrane region" description="Helical" evidence="7">
    <location>
        <begin position="66"/>
        <end position="94"/>
    </location>
</feature>
<keyword evidence="4 7" id="KW-0812">Transmembrane</keyword>
<dbReference type="Gene3D" id="1.10.1760.20">
    <property type="match status" value="1"/>
</dbReference>
<organism evidence="8 9">
    <name type="scientific">Vibrio brasiliensis LMG 20546</name>
    <dbReference type="NCBI Taxonomy" id="945543"/>
    <lineage>
        <taxon>Bacteria</taxon>
        <taxon>Pseudomonadati</taxon>
        <taxon>Pseudomonadota</taxon>
        <taxon>Gammaproteobacteria</taxon>
        <taxon>Vibrionales</taxon>
        <taxon>Vibrionaceae</taxon>
        <taxon>Vibrio</taxon>
        <taxon>Vibrio oreintalis group</taxon>
    </lineage>
</organism>
<sequence length="222" mass="25200">MALNQLFALALIVVSCLFIWRDVSRVLIPKLTSERTFQHVTFGVVFAFYLLWSADAGIKDGLSIHFLGLTVLTLMYGWRSAYAIAMVVGLLLAIFGELEFAGLPEFLLLSCLLPIVISYGLFLASYRYLPRNIFVFIFVAGFLNGGVTGTAHLLINSFYLLFVSDYDWVTIFDNYLIFTPLLAFPEGLLNGMTVAMLTVFKPELLRVFSDRDYIYNHYHKDK</sequence>
<evidence type="ECO:0000256" key="7">
    <source>
        <dbReference type="SAM" id="Phobius"/>
    </source>
</evidence>
<dbReference type="OrthoDB" id="5297929at2"/>
<dbReference type="GO" id="GO:0000041">
    <property type="term" value="P:transition metal ion transport"/>
    <property type="evidence" value="ECO:0007669"/>
    <property type="project" value="InterPro"/>
</dbReference>
<keyword evidence="5 7" id="KW-1133">Transmembrane helix</keyword>
<evidence type="ECO:0000256" key="2">
    <source>
        <dbReference type="ARBA" id="ARBA00022448"/>
    </source>
</evidence>
<keyword evidence="9" id="KW-1185">Reference proteome</keyword>
<dbReference type="eggNOG" id="COG3235">
    <property type="taxonomic scope" value="Bacteria"/>
</dbReference>
<comment type="caution">
    <text evidence="8">The sequence shown here is derived from an EMBL/GenBank/DDBJ whole genome shotgun (WGS) entry which is preliminary data.</text>
</comment>
<proteinExistence type="predicted"/>
<dbReference type="GO" id="GO:0005886">
    <property type="term" value="C:plasma membrane"/>
    <property type="evidence" value="ECO:0007669"/>
    <property type="project" value="UniProtKB-SubCell"/>
</dbReference>
<evidence type="ECO:0000313" key="9">
    <source>
        <dbReference type="Proteomes" id="UP000004371"/>
    </source>
</evidence>